<evidence type="ECO:0000313" key="13">
    <source>
        <dbReference type="Proteomes" id="UP000274429"/>
    </source>
</evidence>
<sequence>MLPRRHGFLAPGSRYLRENHCLLVDGAALGKASLRQVSEEEEEEDEEDEEEEGEDGEAEKTGEEERVLKVAVHEKAGNNGSRDHHLAAHSFSVINNLKEKAFANSPSFIEFRLNLERGNTKDEGEEELLDGNANGGLSTNNPLGHASTHGSAFSPDHNFAVNSLVEDLLVNSKFSGRLALGAPIPEDNSSYSAISRDRDDFRSSSTRSMAFTNPSLSPMNRTYGPSILESQILSSRNSLSVLSRDSRRGPWGSQIGFSVTASTEPDPLHQLPLSAGIDPWDKSGSRGGGGDTSVTGVSVVSTRSMIQGSVITFRDVEYVVPVKKMPCSKAVKKVVLTGVRYLTYPLYLHFERLQFFLSYVPEYCPHYGRTEVVVVHCPKYYSLALTLALCWLPQHRILLRYLLPLSYSGIMRPGLNAIMGPTGCGKSSLLDVLAGRKDPQFLTGEVLIDGHPQPKNFKCGSGYVVQYLDVSTVDSFAANIYRWFAVGVASTANSITVDHATGELPYVDDIFRPSVGSCFNGSTFLLKDDILMGTLTVRETLYLAAMLRRKQGHTKAEMNEKINEILDELGLTKIADNKIGTELIRGISGGERKRTSIGMEIIADPSVLFLDEPTTGLDAFTAGSVIQTLKSLSRRGRTIILSIHQPKYSIYKLFDSLTLMSNGQIVYHGLARKAPMNYFSRLGYVCEDHNNPPDFFLDILHGEVKPLDPGGDKGDEYDAQSDDSHERMRVVSERLVNTWAESPECRNARNEVMAVRNHSTSETNYSKAPERMGYAASFPLQMLIVCWRTFISLMRDPQASIVQTLVYLFFAVSMGVVYFGLDTSLESGIQNRSGLFFFATLQVVFVNIGSIELFLKERAIFLHEHSSGYYRVSAYFLAKLICDVFPTKALPVFFFMPITYWMVGLMPRVGNFFFFELILTLGTVSASAAAMAVSASVTLFSIANVIISILFVFMMVFGGFLINLNSMSPWLSWLRYLSIFHYTFGGLLVNELAELEFCPSSNRTRQNFNDTRECQPGRLYLDDLGYASRTAWDMWSNVVGLTSIAIVCFTLCYCRLCRLNTFK</sequence>
<evidence type="ECO:0000256" key="7">
    <source>
        <dbReference type="ARBA" id="ARBA00022989"/>
    </source>
</evidence>
<keyword evidence="4 10" id="KW-0812">Transmembrane</keyword>
<dbReference type="STRING" id="6205.A0A0R3X3T9"/>
<evidence type="ECO:0000256" key="9">
    <source>
        <dbReference type="SAM" id="MobiDB-lite"/>
    </source>
</evidence>
<dbReference type="InterPro" id="IPR013525">
    <property type="entry name" value="ABC2_TM"/>
</dbReference>
<comment type="similarity">
    <text evidence="2">Belongs to the ABC transporter superfamily. ABCG family. Eye pigment precursor importer (TC 3.A.1.204) subfamily.</text>
</comment>
<dbReference type="SMR" id="A0A0R3X3T9"/>
<feature type="region of interest" description="Disordered" evidence="9">
    <location>
        <begin position="34"/>
        <end position="66"/>
    </location>
</feature>
<evidence type="ECO:0000313" key="14">
    <source>
        <dbReference type="WBParaSite" id="TTAC_0000803201-mRNA-1"/>
    </source>
</evidence>
<dbReference type="InterPro" id="IPR003593">
    <property type="entry name" value="AAA+_ATPase"/>
</dbReference>
<keyword evidence="7 10" id="KW-1133">Transmembrane helix</keyword>
<dbReference type="Gene3D" id="3.40.50.300">
    <property type="entry name" value="P-loop containing nucleotide triphosphate hydrolases"/>
    <property type="match status" value="1"/>
</dbReference>
<name>A0A0R3X3T9_HYDTA</name>
<feature type="transmembrane region" description="Helical" evidence="10">
    <location>
        <begin position="945"/>
        <end position="964"/>
    </location>
</feature>
<keyword evidence="6" id="KW-0067">ATP-binding</keyword>
<protein>
    <submittedName>
        <fullName evidence="14">Broad substrate specificity ATP-binding cassette transporter ABCG2</fullName>
    </submittedName>
</protein>
<evidence type="ECO:0000256" key="8">
    <source>
        <dbReference type="ARBA" id="ARBA00023136"/>
    </source>
</evidence>
<dbReference type="InterPro" id="IPR027417">
    <property type="entry name" value="P-loop_NTPase"/>
</dbReference>
<gene>
    <name evidence="12" type="ORF">TTAC_LOCUS8017</name>
</gene>
<keyword evidence="8 10" id="KW-0472">Membrane</keyword>
<dbReference type="GO" id="GO:0005886">
    <property type="term" value="C:plasma membrane"/>
    <property type="evidence" value="ECO:0007669"/>
    <property type="project" value="TreeGrafter"/>
</dbReference>
<dbReference type="PANTHER" id="PTHR48041:SF116">
    <property type="entry name" value="PROTEIN BROWN"/>
    <property type="match status" value="1"/>
</dbReference>
<evidence type="ECO:0000313" key="12">
    <source>
        <dbReference type="EMBL" id="VDM32502.1"/>
    </source>
</evidence>
<feature type="domain" description="ABC transporter" evidence="11">
    <location>
        <begin position="378"/>
        <end position="687"/>
    </location>
</feature>
<feature type="transmembrane region" description="Helical" evidence="10">
    <location>
        <begin position="1034"/>
        <end position="1054"/>
    </location>
</feature>
<reference evidence="14" key="1">
    <citation type="submission" date="2017-02" db="UniProtKB">
        <authorList>
            <consortium name="WormBaseParasite"/>
        </authorList>
    </citation>
    <scope>IDENTIFICATION</scope>
</reference>
<dbReference type="Proteomes" id="UP000274429">
    <property type="component" value="Unassembled WGS sequence"/>
</dbReference>
<dbReference type="AlphaFoldDB" id="A0A0R3X3T9"/>
<dbReference type="Pfam" id="PF19055">
    <property type="entry name" value="ABC2_membrane_7"/>
    <property type="match status" value="1"/>
</dbReference>
<feature type="transmembrane region" description="Helical" evidence="10">
    <location>
        <begin position="912"/>
        <end position="933"/>
    </location>
</feature>
<evidence type="ECO:0000259" key="11">
    <source>
        <dbReference type="PROSITE" id="PS50893"/>
    </source>
</evidence>
<comment type="subcellular location">
    <subcellularLocation>
        <location evidence="1">Membrane</location>
        <topology evidence="1">Multi-pass membrane protein</topology>
    </subcellularLocation>
</comment>
<keyword evidence="3" id="KW-0813">Transport</keyword>
<dbReference type="GO" id="GO:0005524">
    <property type="term" value="F:ATP binding"/>
    <property type="evidence" value="ECO:0007669"/>
    <property type="project" value="UniProtKB-KW"/>
</dbReference>
<evidence type="ECO:0000256" key="3">
    <source>
        <dbReference type="ARBA" id="ARBA00022448"/>
    </source>
</evidence>
<feature type="transmembrane region" description="Helical" evidence="10">
    <location>
        <begin position="802"/>
        <end position="821"/>
    </location>
</feature>
<dbReference type="SUPFAM" id="SSF52540">
    <property type="entry name" value="P-loop containing nucleoside triphosphate hydrolases"/>
    <property type="match status" value="1"/>
</dbReference>
<dbReference type="CDD" id="cd03213">
    <property type="entry name" value="ABCG_EPDR"/>
    <property type="match status" value="1"/>
</dbReference>
<dbReference type="GO" id="GO:0140359">
    <property type="term" value="F:ABC-type transporter activity"/>
    <property type="evidence" value="ECO:0007669"/>
    <property type="project" value="InterPro"/>
</dbReference>
<keyword evidence="5" id="KW-0547">Nucleotide-binding</keyword>
<feature type="region of interest" description="Disordered" evidence="9">
    <location>
        <begin position="122"/>
        <end position="150"/>
    </location>
</feature>
<evidence type="ECO:0000256" key="4">
    <source>
        <dbReference type="ARBA" id="ARBA00022692"/>
    </source>
</evidence>
<dbReference type="WBParaSite" id="TTAC_0000803201-mRNA-1">
    <property type="protein sequence ID" value="TTAC_0000803201-mRNA-1"/>
    <property type="gene ID" value="TTAC_0000803201"/>
</dbReference>
<evidence type="ECO:0000256" key="6">
    <source>
        <dbReference type="ARBA" id="ARBA00022840"/>
    </source>
</evidence>
<dbReference type="InterPro" id="IPR043926">
    <property type="entry name" value="ABCG_dom"/>
</dbReference>
<dbReference type="Pfam" id="PF01061">
    <property type="entry name" value="ABC2_membrane"/>
    <property type="match status" value="1"/>
</dbReference>
<dbReference type="OrthoDB" id="66620at2759"/>
<reference evidence="12 13" key="2">
    <citation type="submission" date="2018-11" db="EMBL/GenBank/DDBJ databases">
        <authorList>
            <consortium name="Pathogen Informatics"/>
        </authorList>
    </citation>
    <scope>NUCLEOTIDE SEQUENCE [LARGE SCALE GENOMIC DNA]</scope>
</reference>
<dbReference type="SMART" id="SM00382">
    <property type="entry name" value="AAA"/>
    <property type="match status" value="1"/>
</dbReference>
<dbReference type="PROSITE" id="PS50893">
    <property type="entry name" value="ABC_TRANSPORTER_2"/>
    <property type="match status" value="1"/>
</dbReference>
<dbReference type="InterPro" id="IPR050352">
    <property type="entry name" value="ABCG_transporters"/>
</dbReference>
<dbReference type="GO" id="GO:0016887">
    <property type="term" value="F:ATP hydrolysis activity"/>
    <property type="evidence" value="ECO:0007669"/>
    <property type="project" value="InterPro"/>
</dbReference>
<feature type="compositionally biased region" description="Acidic residues" evidence="9">
    <location>
        <begin position="39"/>
        <end position="57"/>
    </location>
</feature>
<proteinExistence type="inferred from homology"/>
<evidence type="ECO:0000256" key="10">
    <source>
        <dbReference type="SAM" id="Phobius"/>
    </source>
</evidence>
<organism evidence="14">
    <name type="scientific">Hydatigena taeniaeformis</name>
    <name type="common">Feline tapeworm</name>
    <name type="synonym">Taenia taeniaeformis</name>
    <dbReference type="NCBI Taxonomy" id="6205"/>
    <lineage>
        <taxon>Eukaryota</taxon>
        <taxon>Metazoa</taxon>
        <taxon>Spiralia</taxon>
        <taxon>Lophotrochozoa</taxon>
        <taxon>Platyhelminthes</taxon>
        <taxon>Cestoda</taxon>
        <taxon>Eucestoda</taxon>
        <taxon>Cyclophyllidea</taxon>
        <taxon>Taeniidae</taxon>
        <taxon>Hydatigera</taxon>
    </lineage>
</organism>
<evidence type="ECO:0000256" key="5">
    <source>
        <dbReference type="ARBA" id="ARBA00022741"/>
    </source>
</evidence>
<dbReference type="InterPro" id="IPR003439">
    <property type="entry name" value="ABC_transporter-like_ATP-bd"/>
</dbReference>
<evidence type="ECO:0000256" key="1">
    <source>
        <dbReference type="ARBA" id="ARBA00004141"/>
    </source>
</evidence>
<dbReference type="PANTHER" id="PTHR48041">
    <property type="entry name" value="ABC TRANSPORTER G FAMILY MEMBER 28"/>
    <property type="match status" value="1"/>
</dbReference>
<dbReference type="EMBL" id="UYWX01020432">
    <property type="protein sequence ID" value="VDM32502.1"/>
    <property type="molecule type" value="Genomic_DNA"/>
</dbReference>
<feature type="compositionally biased region" description="Polar residues" evidence="9">
    <location>
        <begin position="209"/>
        <end position="220"/>
    </location>
</feature>
<feature type="region of interest" description="Disordered" evidence="9">
    <location>
        <begin position="186"/>
        <end position="223"/>
    </location>
</feature>
<accession>A0A0R3X3T9</accession>
<feature type="transmembrane region" description="Helical" evidence="10">
    <location>
        <begin position="876"/>
        <end position="900"/>
    </location>
</feature>
<evidence type="ECO:0000256" key="2">
    <source>
        <dbReference type="ARBA" id="ARBA00005814"/>
    </source>
</evidence>
<dbReference type="Pfam" id="PF00005">
    <property type="entry name" value="ABC_tran"/>
    <property type="match status" value="1"/>
</dbReference>
<feature type="transmembrane region" description="Helical" evidence="10">
    <location>
        <begin position="833"/>
        <end position="855"/>
    </location>
</feature>
<keyword evidence="13" id="KW-1185">Reference proteome</keyword>